<dbReference type="STRING" id="1529.SAMN04487885_101167"/>
<reference evidence="3 6" key="2">
    <citation type="submission" date="2018-03" db="EMBL/GenBank/DDBJ databases">
        <title>The uncultured portion of the human microbiome is neutrally assembled.</title>
        <authorList>
            <person name="Jeraldo P."/>
            <person name="Boardman L."/>
            <person name="White B.A."/>
            <person name="Nelson H."/>
            <person name="Goldenfeld N."/>
            <person name="Chia N."/>
        </authorList>
    </citation>
    <scope>NUCLEOTIDE SEQUENCE [LARGE SCALE GENOMIC DNA]</scope>
    <source>
        <strain evidence="3">CIM:MAG 903</strain>
    </source>
</reference>
<protein>
    <submittedName>
        <fullName evidence="3 4">SpoIVB peptidase</fullName>
    </submittedName>
</protein>
<evidence type="ECO:0000313" key="4">
    <source>
        <dbReference type="EMBL" id="SFF50145.1"/>
    </source>
</evidence>
<dbReference type="Pfam" id="PF13180">
    <property type="entry name" value="PDZ_2"/>
    <property type="match status" value="1"/>
</dbReference>
<dbReference type="OrthoDB" id="9765242at2"/>
<organism evidence="4 5">
    <name type="scientific">Clostridium cadaveris</name>
    <dbReference type="NCBI Taxonomy" id="1529"/>
    <lineage>
        <taxon>Bacteria</taxon>
        <taxon>Bacillati</taxon>
        <taxon>Bacillota</taxon>
        <taxon>Clostridia</taxon>
        <taxon>Eubacteriales</taxon>
        <taxon>Clostridiaceae</taxon>
        <taxon>Clostridium</taxon>
    </lineage>
</organism>
<evidence type="ECO:0000259" key="2">
    <source>
        <dbReference type="PROSITE" id="PS51494"/>
    </source>
</evidence>
<name>A0A1I2J632_9CLOT</name>
<dbReference type="Proteomes" id="UP000182135">
    <property type="component" value="Unassembled WGS sequence"/>
</dbReference>
<dbReference type="InterPro" id="IPR001478">
    <property type="entry name" value="PDZ"/>
</dbReference>
<feature type="chain" id="PRO_5038295124" evidence="1">
    <location>
        <begin position="26"/>
        <end position="406"/>
    </location>
</feature>
<dbReference type="PROSITE" id="PS51494">
    <property type="entry name" value="SPOIVB"/>
    <property type="match status" value="1"/>
</dbReference>
<evidence type="ECO:0000313" key="3">
    <source>
        <dbReference type="EMBL" id="PWL53594.1"/>
    </source>
</evidence>
<evidence type="ECO:0000313" key="5">
    <source>
        <dbReference type="Proteomes" id="UP000182135"/>
    </source>
</evidence>
<dbReference type="InterPro" id="IPR036034">
    <property type="entry name" value="PDZ_sf"/>
</dbReference>
<evidence type="ECO:0000256" key="1">
    <source>
        <dbReference type="SAM" id="SignalP"/>
    </source>
</evidence>
<dbReference type="RefSeq" id="WP_027638377.1">
    <property type="nucleotide sequence ID" value="NZ_BAAACD010000029.1"/>
</dbReference>
<dbReference type="InterPro" id="IPR014219">
    <property type="entry name" value="SpoIVB"/>
</dbReference>
<dbReference type="Proteomes" id="UP000246114">
    <property type="component" value="Unassembled WGS sequence"/>
</dbReference>
<proteinExistence type="predicted"/>
<dbReference type="InterPro" id="IPR008763">
    <property type="entry name" value="Peptidase_S55"/>
</dbReference>
<keyword evidence="1" id="KW-0732">Signal</keyword>
<dbReference type="Pfam" id="PF05580">
    <property type="entry name" value="Peptidase_S55"/>
    <property type="match status" value="1"/>
</dbReference>
<evidence type="ECO:0000313" key="6">
    <source>
        <dbReference type="Proteomes" id="UP000246114"/>
    </source>
</evidence>
<reference evidence="4 5" key="1">
    <citation type="submission" date="2016-10" db="EMBL/GenBank/DDBJ databases">
        <authorList>
            <person name="de Groot N.N."/>
        </authorList>
    </citation>
    <scope>NUCLEOTIDE SEQUENCE [LARGE SCALE GENOMIC DNA]</scope>
    <source>
        <strain evidence="4 5">NLAE-zl-G419</strain>
    </source>
</reference>
<gene>
    <name evidence="3" type="primary">spoIVB</name>
    <name evidence="3" type="ORF">DBY38_07645</name>
    <name evidence="4" type="ORF">SAMN04487885_101167</name>
</gene>
<dbReference type="eggNOG" id="COG0750">
    <property type="taxonomic scope" value="Bacteria"/>
</dbReference>
<dbReference type="EMBL" id="QAMZ01000036">
    <property type="protein sequence ID" value="PWL53594.1"/>
    <property type="molecule type" value="Genomic_DNA"/>
</dbReference>
<keyword evidence="5" id="KW-1185">Reference proteome</keyword>
<dbReference type="EMBL" id="FOOE01000001">
    <property type="protein sequence ID" value="SFF50145.1"/>
    <property type="molecule type" value="Genomic_DNA"/>
</dbReference>
<feature type="domain" description="Peptidase S55" evidence="2">
    <location>
        <begin position="174"/>
        <end position="406"/>
    </location>
</feature>
<dbReference type="NCBIfam" id="TIGR02860">
    <property type="entry name" value="spore_IV_B"/>
    <property type="match status" value="1"/>
</dbReference>
<feature type="signal peptide" evidence="1">
    <location>
        <begin position="1"/>
        <end position="25"/>
    </location>
</feature>
<dbReference type="SMART" id="SM00228">
    <property type="entry name" value="PDZ"/>
    <property type="match status" value="1"/>
</dbReference>
<dbReference type="AlphaFoldDB" id="A0A1I2J632"/>
<dbReference type="Gene3D" id="2.30.42.10">
    <property type="match status" value="1"/>
</dbReference>
<sequence length="406" mass="44384">MRNKKVIKISSLLAPIFLCVCSLVSGVRTLPDTVYVKANEKNIESHVLSSYSNTCATNSTININDESNMAEVKLLGVLPVKSIKVKNMPDLELYPGGTPVGIKISTEGLLVVAFSDIENENGKIVSPAQECGINIGDIILEANGIKVKSSEELIKIINKEKDKTIDLLIMRKNEKIEKKLVPIKCDKDDKYKIGLWLRDSTAGVGTLTFYDKNTKRFAALGHPITDVDTNTLINIGKGNIVQSSIINVRKGVRGNPGELKGIFVDEDMSMGDIIDNTQCGIFGKTKKDLINPIFNKPLKIGLRNEIKEGPAQIITTIDENGPQLYDISIEKLLVQDKPGPKSMIIKVTDKTLLEKTGGIIQGMSGSPIIQNDKIVGAVTHVLINKPDTGYGIYIEWMIQDSGILAK</sequence>
<dbReference type="SUPFAM" id="SSF50156">
    <property type="entry name" value="PDZ domain-like"/>
    <property type="match status" value="1"/>
</dbReference>
<accession>A0A1I2J632</accession>